<keyword evidence="2 6" id="KW-0812">Transmembrane</keyword>
<comment type="subcellular location">
    <subcellularLocation>
        <location evidence="1 6">Endoplasmic reticulum membrane</location>
        <topology evidence="1 6">Multi-pass membrane protein</topology>
    </subcellularLocation>
</comment>
<sequence length="150" mass="16611">MADHSEHDEPKAEPLMEKIAEKIHGHDSSSSSDSDNEKEKEKSSSSPSSDFKSKVSRLFGREKPIHHVLGGGKQADVFLWRNKKISGTVLGVATVVWILFELLGYHLLTLICHLAILALTLLFLWSNGSSLINKSPPKIPQVHIPEEPVL</sequence>
<feature type="region of interest" description="Disordered" evidence="7">
    <location>
        <begin position="1"/>
        <end position="54"/>
    </location>
</feature>
<dbReference type="PANTHER" id="PTHR10994">
    <property type="entry name" value="RETICULON"/>
    <property type="match status" value="1"/>
</dbReference>
<evidence type="ECO:0000259" key="8">
    <source>
        <dbReference type="PROSITE" id="PS50845"/>
    </source>
</evidence>
<comment type="caution">
    <text evidence="6">Lacks conserved residue(s) required for the propagation of feature annotation.</text>
</comment>
<dbReference type="GO" id="GO:0009617">
    <property type="term" value="P:response to bacterium"/>
    <property type="evidence" value="ECO:0007669"/>
    <property type="project" value="InterPro"/>
</dbReference>
<evidence type="ECO:0000256" key="5">
    <source>
        <dbReference type="ARBA" id="ARBA00023136"/>
    </source>
</evidence>
<dbReference type="InterPro" id="IPR045064">
    <property type="entry name" value="Reticulon-like"/>
</dbReference>
<dbReference type="GO" id="GO:0005789">
    <property type="term" value="C:endoplasmic reticulum membrane"/>
    <property type="evidence" value="ECO:0007669"/>
    <property type="project" value="UniProtKB-SubCell"/>
</dbReference>
<keyword evidence="5 6" id="KW-0472">Membrane</keyword>
<proteinExistence type="evidence at transcript level"/>
<evidence type="ECO:0000313" key="9">
    <source>
        <dbReference type="EMBL" id="AFK39432.1"/>
    </source>
</evidence>
<dbReference type="Pfam" id="PF02453">
    <property type="entry name" value="Reticulon"/>
    <property type="match status" value="1"/>
</dbReference>
<keyword evidence="3 6" id="KW-0256">Endoplasmic reticulum</keyword>
<evidence type="ECO:0000256" key="7">
    <source>
        <dbReference type="SAM" id="MobiDB-lite"/>
    </source>
</evidence>
<dbReference type="InterPro" id="IPR003388">
    <property type="entry name" value="Reticulon"/>
</dbReference>
<accession>I3SGP0</accession>
<dbReference type="AlphaFoldDB" id="I3SGP0"/>
<organism evidence="9">
    <name type="scientific">Lotus japonicus</name>
    <name type="common">Lotus corniculatus var. japonicus</name>
    <dbReference type="NCBI Taxonomy" id="34305"/>
    <lineage>
        <taxon>Eukaryota</taxon>
        <taxon>Viridiplantae</taxon>
        <taxon>Streptophyta</taxon>
        <taxon>Embryophyta</taxon>
        <taxon>Tracheophyta</taxon>
        <taxon>Spermatophyta</taxon>
        <taxon>Magnoliopsida</taxon>
        <taxon>eudicotyledons</taxon>
        <taxon>Gunneridae</taxon>
        <taxon>Pentapetalae</taxon>
        <taxon>rosids</taxon>
        <taxon>fabids</taxon>
        <taxon>Fabales</taxon>
        <taxon>Fabaceae</taxon>
        <taxon>Papilionoideae</taxon>
        <taxon>50 kb inversion clade</taxon>
        <taxon>NPAAA clade</taxon>
        <taxon>Hologalegina</taxon>
        <taxon>robinioid clade</taxon>
        <taxon>Loteae</taxon>
        <taxon>Lotus</taxon>
    </lineage>
</organism>
<evidence type="ECO:0000256" key="3">
    <source>
        <dbReference type="ARBA" id="ARBA00022824"/>
    </source>
</evidence>
<reference evidence="9" key="1">
    <citation type="submission" date="2012-05" db="EMBL/GenBank/DDBJ databases">
        <authorList>
            <person name="Krishnakumar V."/>
            <person name="Cheung F."/>
            <person name="Xiao Y."/>
            <person name="Chan A."/>
            <person name="Moskal W.A."/>
            <person name="Town C.D."/>
        </authorList>
    </citation>
    <scope>NUCLEOTIDE SEQUENCE</scope>
</reference>
<feature type="transmembrane region" description="Helical" evidence="6">
    <location>
        <begin position="106"/>
        <end position="125"/>
    </location>
</feature>
<evidence type="ECO:0000256" key="1">
    <source>
        <dbReference type="ARBA" id="ARBA00004477"/>
    </source>
</evidence>
<dbReference type="PANTHER" id="PTHR10994:SF193">
    <property type="entry name" value="RETICULON-LIKE PROTEIN"/>
    <property type="match status" value="1"/>
</dbReference>
<protein>
    <recommendedName>
        <fullName evidence="6">Reticulon-like protein</fullName>
    </recommendedName>
</protein>
<evidence type="ECO:0000256" key="4">
    <source>
        <dbReference type="ARBA" id="ARBA00022989"/>
    </source>
</evidence>
<name>I3SGP0_LOTJA</name>
<keyword evidence="4 6" id="KW-1133">Transmembrane helix</keyword>
<feature type="compositionally biased region" description="Basic and acidic residues" evidence="7">
    <location>
        <begin position="1"/>
        <end position="27"/>
    </location>
</feature>
<dbReference type="PROSITE" id="PS50845">
    <property type="entry name" value="RETICULON"/>
    <property type="match status" value="1"/>
</dbReference>
<evidence type="ECO:0000256" key="2">
    <source>
        <dbReference type="ARBA" id="ARBA00022692"/>
    </source>
</evidence>
<evidence type="ECO:0000256" key="6">
    <source>
        <dbReference type="RuleBase" id="RU363132"/>
    </source>
</evidence>
<dbReference type="EMBL" id="BT139637">
    <property type="protein sequence ID" value="AFK39432.1"/>
    <property type="molecule type" value="mRNA"/>
</dbReference>
<feature type="domain" description="Reticulon" evidence="8">
    <location>
        <begin position="74"/>
        <end position="150"/>
    </location>
</feature>